<evidence type="ECO:0000313" key="2">
    <source>
        <dbReference type="Proteomes" id="UP000009220"/>
    </source>
</evidence>
<evidence type="ECO:0000313" key="1">
    <source>
        <dbReference type="EMBL" id="AEM47190.1"/>
    </source>
</evidence>
<proteinExistence type="predicted"/>
<dbReference type="Proteomes" id="UP000009220">
    <property type="component" value="Chromosome"/>
</dbReference>
<dbReference type="KEGG" id="afi:Acife_1021"/>
<name>G0JNG0_9PROT</name>
<reference evidence="1 2" key="1">
    <citation type="journal article" date="2011" name="J. Bacteriol.">
        <title>Draft genome of the psychrotolerant acidophile Acidithiobacillus ferrivorans SS3.</title>
        <authorList>
            <person name="Liljeqvist M."/>
            <person name="Valdes J."/>
            <person name="Holmes D.S."/>
            <person name="Dopson M."/>
        </authorList>
    </citation>
    <scope>NUCLEOTIDE SEQUENCE [LARGE SCALE GENOMIC DNA]</scope>
    <source>
        <strain evidence="1 2">SS3</strain>
    </source>
</reference>
<dbReference type="AlphaFoldDB" id="G0JNG0"/>
<dbReference type="EMBL" id="CP002985">
    <property type="protein sequence ID" value="AEM47190.1"/>
    <property type="molecule type" value="Genomic_DNA"/>
</dbReference>
<sequence length="46" mass="5205">MSPLEKRAVSGLSFIYVARMLGLYRLPTQRTYKGGTANSRSAYFFV</sequence>
<organism evidence="1 2">
    <name type="scientific">Acidithiobacillus ferrivorans SS3</name>
    <dbReference type="NCBI Taxonomy" id="743299"/>
    <lineage>
        <taxon>Bacteria</taxon>
        <taxon>Pseudomonadati</taxon>
        <taxon>Pseudomonadota</taxon>
        <taxon>Acidithiobacillia</taxon>
        <taxon>Acidithiobacillales</taxon>
        <taxon>Acidithiobacillaceae</taxon>
        <taxon>Acidithiobacillus</taxon>
    </lineage>
</organism>
<gene>
    <name evidence="1" type="ORF">Acife_1021</name>
</gene>
<accession>G0JNG0</accession>
<dbReference type="HOGENOM" id="CLU_3178960_0_0_6"/>
<protein>
    <submittedName>
        <fullName evidence="1">Uncharacterized protein</fullName>
    </submittedName>
</protein>